<keyword evidence="2" id="KW-1133">Transmembrane helix</keyword>
<keyword evidence="4" id="KW-1185">Reference proteome</keyword>
<sequence length="232" mass="26782">MKTNLILSTVNQLLEEINKVRTIKENKVKKYKKELKIIMSEYEKIDIEENLKKQYNQLNSKGIELLQGLRNNKKQDKNKVEHSIEVYIRYLNASLYDFQGKTIYLKKYITSFLFSSILFLALSPQFYGFILPILFFLPIYMGLKGVKQRSITGFYMTMSVVPVGIMTAVTWIRYGINAKSNYNEFVQAIVNDGVSLNLAKNLVWIGPLLGSILLGLSLLQIYRGIKAKNLFI</sequence>
<comment type="caution">
    <text evidence="3">The sequence shown here is derived from an EMBL/GenBank/DDBJ whole genome shotgun (WGS) entry which is preliminary data.</text>
</comment>
<keyword evidence="2" id="KW-0812">Transmembrane</keyword>
<keyword evidence="1" id="KW-0175">Coiled coil</keyword>
<protein>
    <recommendedName>
        <fullName evidence="5">Alpha-glucosidase</fullName>
    </recommendedName>
</protein>
<dbReference type="RefSeq" id="WP_153972281.1">
    <property type="nucleotide sequence ID" value="NZ_JACRWE010000004.1"/>
</dbReference>
<proteinExistence type="predicted"/>
<feature type="transmembrane region" description="Helical" evidence="2">
    <location>
        <begin position="155"/>
        <end position="176"/>
    </location>
</feature>
<evidence type="ECO:0000313" key="3">
    <source>
        <dbReference type="EMBL" id="MBC5996977.1"/>
    </source>
</evidence>
<evidence type="ECO:0000313" key="4">
    <source>
        <dbReference type="Proteomes" id="UP000609849"/>
    </source>
</evidence>
<feature type="coiled-coil region" evidence="1">
    <location>
        <begin position="14"/>
        <end position="48"/>
    </location>
</feature>
<organism evidence="3 4">
    <name type="scientific">Romboutsia faecis</name>
    <dbReference type="NCBI Taxonomy" id="2764597"/>
    <lineage>
        <taxon>Bacteria</taxon>
        <taxon>Bacillati</taxon>
        <taxon>Bacillota</taxon>
        <taxon>Clostridia</taxon>
        <taxon>Peptostreptococcales</taxon>
        <taxon>Peptostreptococcaceae</taxon>
        <taxon>Romboutsia</taxon>
    </lineage>
</organism>
<gene>
    <name evidence="3" type="ORF">H8923_09405</name>
</gene>
<accession>A0ABR7JPY3</accession>
<evidence type="ECO:0008006" key="5">
    <source>
        <dbReference type="Google" id="ProtNLM"/>
    </source>
</evidence>
<dbReference type="Proteomes" id="UP000609849">
    <property type="component" value="Unassembled WGS sequence"/>
</dbReference>
<evidence type="ECO:0000256" key="2">
    <source>
        <dbReference type="SAM" id="Phobius"/>
    </source>
</evidence>
<name>A0ABR7JPY3_9FIRM</name>
<feature type="transmembrane region" description="Helical" evidence="2">
    <location>
        <begin position="202"/>
        <end position="222"/>
    </location>
</feature>
<keyword evidence="2" id="KW-0472">Membrane</keyword>
<dbReference type="EMBL" id="JACRWE010000004">
    <property type="protein sequence ID" value="MBC5996977.1"/>
    <property type="molecule type" value="Genomic_DNA"/>
</dbReference>
<evidence type="ECO:0000256" key="1">
    <source>
        <dbReference type="SAM" id="Coils"/>
    </source>
</evidence>
<reference evidence="3 4" key="1">
    <citation type="submission" date="2020-08" db="EMBL/GenBank/DDBJ databases">
        <authorList>
            <person name="Liu C."/>
            <person name="Sun Q."/>
        </authorList>
    </citation>
    <scope>NUCLEOTIDE SEQUENCE [LARGE SCALE GENOMIC DNA]</scope>
    <source>
        <strain evidence="3 4">NSJ-18</strain>
    </source>
</reference>
<feature type="transmembrane region" description="Helical" evidence="2">
    <location>
        <begin position="126"/>
        <end position="143"/>
    </location>
</feature>